<dbReference type="EMBL" id="CP039126">
    <property type="protein sequence ID" value="QMW76168.1"/>
    <property type="molecule type" value="Genomic_DNA"/>
</dbReference>
<evidence type="ECO:0000256" key="7">
    <source>
        <dbReference type="RuleBase" id="RU363032"/>
    </source>
</evidence>
<evidence type="ECO:0000256" key="8">
    <source>
        <dbReference type="SAM" id="MobiDB-lite"/>
    </source>
</evidence>
<organism evidence="10 11">
    <name type="scientific">Blautia producta</name>
    <dbReference type="NCBI Taxonomy" id="33035"/>
    <lineage>
        <taxon>Bacteria</taxon>
        <taxon>Bacillati</taxon>
        <taxon>Bacillota</taxon>
        <taxon>Clostridia</taxon>
        <taxon>Lachnospirales</taxon>
        <taxon>Lachnospiraceae</taxon>
        <taxon>Blautia</taxon>
    </lineage>
</organism>
<dbReference type="GO" id="GO:0055085">
    <property type="term" value="P:transmembrane transport"/>
    <property type="evidence" value="ECO:0007669"/>
    <property type="project" value="InterPro"/>
</dbReference>
<feature type="transmembrane region" description="Helical" evidence="7">
    <location>
        <begin position="219"/>
        <end position="248"/>
    </location>
</feature>
<evidence type="ECO:0000256" key="3">
    <source>
        <dbReference type="ARBA" id="ARBA00022475"/>
    </source>
</evidence>
<evidence type="ECO:0000256" key="5">
    <source>
        <dbReference type="ARBA" id="ARBA00022989"/>
    </source>
</evidence>
<feature type="transmembrane region" description="Helical" evidence="7">
    <location>
        <begin position="105"/>
        <end position="129"/>
    </location>
</feature>
<dbReference type="Proteomes" id="UP000515789">
    <property type="component" value="Chromosome"/>
</dbReference>
<evidence type="ECO:0000256" key="1">
    <source>
        <dbReference type="ARBA" id="ARBA00004651"/>
    </source>
</evidence>
<dbReference type="InterPro" id="IPR050366">
    <property type="entry name" value="BP-dependent_transpt_permease"/>
</dbReference>
<comment type="subcellular location">
    <subcellularLocation>
        <location evidence="1 7">Cell membrane</location>
        <topology evidence="1 7">Multi-pass membrane protein</topology>
    </subcellularLocation>
</comment>
<comment type="similarity">
    <text evidence="7">Belongs to the binding-protein-dependent transport system permease family.</text>
</comment>
<keyword evidence="6 7" id="KW-0472">Membrane</keyword>
<evidence type="ECO:0000259" key="9">
    <source>
        <dbReference type="PROSITE" id="PS50928"/>
    </source>
</evidence>
<dbReference type="SUPFAM" id="SSF161098">
    <property type="entry name" value="MetI-like"/>
    <property type="match status" value="1"/>
</dbReference>
<dbReference type="GO" id="GO:0005886">
    <property type="term" value="C:plasma membrane"/>
    <property type="evidence" value="ECO:0007669"/>
    <property type="project" value="UniProtKB-SubCell"/>
</dbReference>
<feature type="domain" description="ABC transmembrane type-1" evidence="9">
    <location>
        <begin position="101"/>
        <end position="290"/>
    </location>
</feature>
<dbReference type="Pfam" id="PF12911">
    <property type="entry name" value="OppC_N"/>
    <property type="match status" value="1"/>
</dbReference>
<feature type="transmembrane region" description="Helical" evidence="7">
    <location>
        <begin position="268"/>
        <end position="290"/>
    </location>
</feature>
<dbReference type="InterPro" id="IPR035906">
    <property type="entry name" value="MetI-like_sf"/>
</dbReference>
<feature type="transmembrane region" description="Helical" evidence="7">
    <location>
        <begin position="41"/>
        <end position="62"/>
    </location>
</feature>
<dbReference type="Pfam" id="PF00528">
    <property type="entry name" value="BPD_transp_1"/>
    <property type="match status" value="1"/>
</dbReference>
<dbReference type="Gene3D" id="1.10.3720.10">
    <property type="entry name" value="MetI-like"/>
    <property type="match status" value="1"/>
</dbReference>
<dbReference type="PANTHER" id="PTHR43386">
    <property type="entry name" value="OLIGOPEPTIDE TRANSPORT SYSTEM PERMEASE PROTEIN APPC"/>
    <property type="match status" value="1"/>
</dbReference>
<dbReference type="PROSITE" id="PS50928">
    <property type="entry name" value="ABC_TM1"/>
    <property type="match status" value="1"/>
</dbReference>
<proteinExistence type="inferred from homology"/>
<dbReference type="PANTHER" id="PTHR43386:SF1">
    <property type="entry name" value="D,D-DIPEPTIDE TRANSPORT SYSTEM PERMEASE PROTEIN DDPC-RELATED"/>
    <property type="match status" value="1"/>
</dbReference>
<dbReference type="InterPro" id="IPR000515">
    <property type="entry name" value="MetI-like"/>
</dbReference>
<feature type="region of interest" description="Disordered" evidence="8">
    <location>
        <begin position="1"/>
        <end position="22"/>
    </location>
</feature>
<gene>
    <name evidence="10" type="ORF">E5259_00375</name>
</gene>
<keyword evidence="5 7" id="KW-1133">Transmembrane helix</keyword>
<dbReference type="RefSeq" id="WP_018594740.1">
    <property type="nucleotide sequence ID" value="NZ_CABLBP010000016.1"/>
</dbReference>
<evidence type="ECO:0000256" key="6">
    <source>
        <dbReference type="ARBA" id="ARBA00023136"/>
    </source>
</evidence>
<sequence length="302" mass="33378">MAKMHTPAMEKLEKKNARRKKTVNSTPLYESWKRFKRNPTALMGLAVVVILVLVAILAPLLAPYDYQVQDYMAMLQKPSAKHLFGTDNFGRDIFSRCIYGARYSLLIAFFCTLAAMFSGGLLGIIAGYFGGKIDTVIMRIMDIFQSIPMIMMAMCIVAVLGNGIPQLVSAIMFASMPTMARNNRAAILRVRGSDYIESSEAIGVGRLEMIVKHMIPNTVGIMVIYFVGFLAASIMLMSSMSYIGVGLAAPTPEWGLILNDGKAYMTTAPYMMIFPALMIMITCFAFNLMGDGLRDAFDPKMK</sequence>
<accession>A0A7G5MNH5</accession>
<keyword evidence="3" id="KW-1003">Cell membrane</keyword>
<reference evidence="10 11" key="1">
    <citation type="submission" date="2019-04" db="EMBL/GenBank/DDBJ databases">
        <authorList>
            <person name="Schori C."/>
            <person name="Ahrens C."/>
        </authorList>
    </citation>
    <scope>NUCLEOTIDE SEQUENCE [LARGE SCALE GENOMIC DNA]</scope>
    <source>
        <strain evidence="10 11">DSM 2950</strain>
    </source>
</reference>
<dbReference type="InterPro" id="IPR025966">
    <property type="entry name" value="OppC_N"/>
</dbReference>
<evidence type="ECO:0000256" key="4">
    <source>
        <dbReference type="ARBA" id="ARBA00022692"/>
    </source>
</evidence>
<feature type="transmembrane region" description="Helical" evidence="7">
    <location>
        <begin position="149"/>
        <end position="174"/>
    </location>
</feature>
<protein>
    <submittedName>
        <fullName evidence="10">ABC transporter permease</fullName>
    </submittedName>
</protein>
<dbReference type="GeneID" id="75053180"/>
<dbReference type="AlphaFoldDB" id="A0A7G5MNH5"/>
<dbReference type="CDD" id="cd06261">
    <property type="entry name" value="TM_PBP2"/>
    <property type="match status" value="1"/>
</dbReference>
<keyword evidence="2 7" id="KW-0813">Transport</keyword>
<name>A0A7G5MNH5_9FIRM</name>
<keyword evidence="4 7" id="KW-0812">Transmembrane</keyword>
<evidence type="ECO:0000256" key="2">
    <source>
        <dbReference type="ARBA" id="ARBA00022448"/>
    </source>
</evidence>
<evidence type="ECO:0000313" key="10">
    <source>
        <dbReference type="EMBL" id="QMW76168.1"/>
    </source>
</evidence>
<evidence type="ECO:0000313" key="11">
    <source>
        <dbReference type="Proteomes" id="UP000515789"/>
    </source>
</evidence>